<dbReference type="InterPro" id="IPR013159">
    <property type="entry name" value="DnaA_C"/>
</dbReference>
<keyword evidence="3" id="KW-1185">Reference proteome</keyword>
<accession>A0ABN7JCJ2</accession>
<reference evidence="2 3" key="1">
    <citation type="submission" date="2020-11" db="EMBL/GenBank/DDBJ databases">
        <authorList>
            <person name="Lassalle F."/>
        </authorList>
    </citation>
    <scope>NUCLEOTIDE SEQUENCE [LARGE SCALE GENOMIC DNA]</scope>
    <source>
        <strain evidence="2 3">JC140</strain>
    </source>
</reference>
<dbReference type="Gene3D" id="1.10.1750.10">
    <property type="match status" value="1"/>
</dbReference>
<dbReference type="PROSITE" id="PS01008">
    <property type="entry name" value="DNAA"/>
    <property type="match status" value="1"/>
</dbReference>
<dbReference type="PANTHER" id="PTHR30050:SF2">
    <property type="entry name" value="CHROMOSOMAL REPLICATION INITIATOR PROTEIN DNAA"/>
    <property type="match status" value="1"/>
</dbReference>
<name>A0ABN7JCJ2_9HYPH</name>
<dbReference type="EMBL" id="CABFWF030000001">
    <property type="protein sequence ID" value="CAD7023229.1"/>
    <property type="molecule type" value="Genomic_DNA"/>
</dbReference>
<gene>
    <name evidence="2" type="ORF">REJC140_00136</name>
</gene>
<dbReference type="Proteomes" id="UP000606921">
    <property type="component" value="Unassembled WGS sequence"/>
</dbReference>
<dbReference type="InterPro" id="IPR010921">
    <property type="entry name" value="Trp_repressor/repl_initiator"/>
</dbReference>
<proteinExistence type="predicted"/>
<dbReference type="SUPFAM" id="SSF48295">
    <property type="entry name" value="TrpR-like"/>
    <property type="match status" value="1"/>
</dbReference>
<sequence>MIVSAREFTSAAEIFASAAAVRQRCFHPRVRPAPKAIVVEALVPEEKAEPTPEPKWSGGPRPLWTFVAMRFDEHVLAFRGETEVMAPGRRPVSDIVGEVLHAFPGFTIADLKSGRRQRDLCFARQTAMYVVRHERPDLSYPVIGRWFGGRDHTTVMSSVRKIAALRGEV</sequence>
<dbReference type="PANTHER" id="PTHR30050">
    <property type="entry name" value="CHROMOSOMAL REPLICATION INITIATOR PROTEIN DNAA"/>
    <property type="match status" value="1"/>
</dbReference>
<feature type="domain" description="Chromosomal replication initiator DnaA C-terminal" evidence="1">
    <location>
        <begin position="91"/>
        <end position="162"/>
    </location>
</feature>
<dbReference type="SMART" id="SM00760">
    <property type="entry name" value="Bac_DnaA_C"/>
    <property type="match status" value="1"/>
</dbReference>
<comment type="caution">
    <text evidence="2">The sequence shown here is derived from an EMBL/GenBank/DDBJ whole genome shotgun (WGS) entry which is preliminary data.</text>
</comment>
<dbReference type="Pfam" id="PF08299">
    <property type="entry name" value="Bac_DnaA_C"/>
    <property type="match status" value="1"/>
</dbReference>
<evidence type="ECO:0000313" key="2">
    <source>
        <dbReference type="EMBL" id="CAD7023229.1"/>
    </source>
</evidence>
<evidence type="ECO:0000259" key="1">
    <source>
        <dbReference type="SMART" id="SM00760"/>
    </source>
</evidence>
<organism evidence="2 3">
    <name type="scientific">Pseudorhizobium endolithicum</name>
    <dbReference type="NCBI Taxonomy" id="1191678"/>
    <lineage>
        <taxon>Bacteria</taxon>
        <taxon>Pseudomonadati</taxon>
        <taxon>Pseudomonadota</taxon>
        <taxon>Alphaproteobacteria</taxon>
        <taxon>Hyphomicrobiales</taxon>
        <taxon>Rhizobiaceae</taxon>
        <taxon>Rhizobium/Agrobacterium group</taxon>
        <taxon>Pseudorhizobium</taxon>
    </lineage>
</organism>
<dbReference type="InterPro" id="IPR018312">
    <property type="entry name" value="Chromosome_initiator_DnaA_CS"/>
</dbReference>
<dbReference type="CDD" id="cd06571">
    <property type="entry name" value="Bac_DnaA_C"/>
    <property type="match status" value="1"/>
</dbReference>
<evidence type="ECO:0000313" key="3">
    <source>
        <dbReference type="Proteomes" id="UP000606921"/>
    </source>
</evidence>
<protein>
    <submittedName>
        <fullName evidence="2">Chromosomal replication initiator protein DnaA</fullName>
    </submittedName>
</protein>